<evidence type="ECO:0000259" key="1">
    <source>
        <dbReference type="PROSITE" id="PS51390"/>
    </source>
</evidence>
<dbReference type="PRINTS" id="PR00003">
    <property type="entry name" value="4DISULPHCORE"/>
</dbReference>
<dbReference type="InterPro" id="IPR036645">
    <property type="entry name" value="Elafin-like_sf"/>
</dbReference>
<organism evidence="2 3">
    <name type="scientific">Amphilophus citrinellus</name>
    <name type="common">Midas cichlid</name>
    <name type="synonym">Cichlasoma citrinellum</name>
    <dbReference type="NCBI Taxonomy" id="61819"/>
    <lineage>
        <taxon>Eukaryota</taxon>
        <taxon>Metazoa</taxon>
        <taxon>Chordata</taxon>
        <taxon>Craniata</taxon>
        <taxon>Vertebrata</taxon>
        <taxon>Euteleostomi</taxon>
        <taxon>Actinopterygii</taxon>
        <taxon>Neopterygii</taxon>
        <taxon>Teleostei</taxon>
        <taxon>Neoteleostei</taxon>
        <taxon>Acanthomorphata</taxon>
        <taxon>Ovalentaria</taxon>
        <taxon>Cichlomorphae</taxon>
        <taxon>Cichliformes</taxon>
        <taxon>Cichlidae</taxon>
        <taxon>New World cichlids</taxon>
        <taxon>Cichlasomatinae</taxon>
        <taxon>Heroini</taxon>
        <taxon>Amphilophus</taxon>
    </lineage>
</organism>
<dbReference type="Pfam" id="PF00095">
    <property type="entry name" value="WAP"/>
    <property type="match status" value="2"/>
</dbReference>
<dbReference type="Gene3D" id="4.10.75.10">
    <property type="entry name" value="Elafin-like"/>
    <property type="match status" value="2"/>
</dbReference>
<dbReference type="Proteomes" id="UP000261340">
    <property type="component" value="Unplaced"/>
</dbReference>
<proteinExistence type="predicted"/>
<dbReference type="PANTHER" id="PTHR19441:SF95">
    <property type="entry name" value="PERLWAPIN ISOFORM X1"/>
    <property type="match status" value="1"/>
</dbReference>
<dbReference type="PROSITE" id="PS51390">
    <property type="entry name" value="WAP"/>
    <property type="match status" value="2"/>
</dbReference>
<dbReference type="GeneTree" id="ENSGT00940000165527"/>
<dbReference type="Ensembl" id="ENSACIT00000028268.1">
    <property type="protein sequence ID" value="ENSACIP00000027542.1"/>
    <property type="gene ID" value="ENSACIG00000021325.1"/>
</dbReference>
<reference evidence="2" key="1">
    <citation type="submission" date="2025-08" db="UniProtKB">
        <authorList>
            <consortium name="Ensembl"/>
        </authorList>
    </citation>
    <scope>IDENTIFICATION</scope>
</reference>
<dbReference type="CDD" id="cd00199">
    <property type="entry name" value="WAP"/>
    <property type="match status" value="1"/>
</dbReference>
<dbReference type="AlphaFoldDB" id="A0A3Q0SXY9"/>
<dbReference type="SUPFAM" id="SSF57256">
    <property type="entry name" value="Elafin-like"/>
    <property type="match status" value="2"/>
</dbReference>
<dbReference type="GO" id="GO:0045087">
    <property type="term" value="P:innate immune response"/>
    <property type="evidence" value="ECO:0007669"/>
    <property type="project" value="TreeGrafter"/>
</dbReference>
<evidence type="ECO:0000313" key="3">
    <source>
        <dbReference type="Proteomes" id="UP000261340"/>
    </source>
</evidence>
<protein>
    <submittedName>
        <fullName evidence="2">WAP four-disulfide core domain 2</fullName>
    </submittedName>
</protein>
<sequence length="179" mass="19733">MLLFLSPYNDVDFPTNGNEQMNLHLHCTSVQIVRIFVCFTCSFTLQKPGFCPHRHWDFEHCGDLCSCDGDCPNNEKCCSTGCGHMCMAPVLDDCPRHLNLALARKGCEDCPRDHICCVCLGEEVCVPPVSKKPGVCPRRCLDFGNCAESCSCDSDCSDHEKCCSNGCGHECMPAVIGER</sequence>
<dbReference type="SMART" id="SM00217">
    <property type="entry name" value="WAP"/>
    <property type="match status" value="2"/>
</dbReference>
<keyword evidence="3" id="KW-1185">Reference proteome</keyword>
<feature type="domain" description="WAP" evidence="1">
    <location>
        <begin position="129"/>
        <end position="175"/>
    </location>
</feature>
<dbReference type="PANTHER" id="PTHR19441">
    <property type="entry name" value="WHEY ACDIC PROTEIN WAP"/>
    <property type="match status" value="1"/>
</dbReference>
<dbReference type="InterPro" id="IPR008197">
    <property type="entry name" value="WAP_dom"/>
</dbReference>
<accession>A0A3Q0SXY9</accession>
<dbReference type="GO" id="GO:0019731">
    <property type="term" value="P:antibacterial humoral response"/>
    <property type="evidence" value="ECO:0007669"/>
    <property type="project" value="TreeGrafter"/>
</dbReference>
<name>A0A3Q0SXY9_AMPCI</name>
<reference evidence="2" key="2">
    <citation type="submission" date="2025-09" db="UniProtKB">
        <authorList>
            <consortium name="Ensembl"/>
        </authorList>
    </citation>
    <scope>IDENTIFICATION</scope>
</reference>
<evidence type="ECO:0000313" key="2">
    <source>
        <dbReference type="Ensembl" id="ENSACIP00000027542.1"/>
    </source>
</evidence>
<dbReference type="InterPro" id="IPR050514">
    <property type="entry name" value="WAP_four-disulfide_core"/>
</dbReference>
<feature type="domain" description="WAP" evidence="1">
    <location>
        <begin position="44"/>
        <end position="90"/>
    </location>
</feature>
<dbReference type="GO" id="GO:0005615">
    <property type="term" value="C:extracellular space"/>
    <property type="evidence" value="ECO:0007669"/>
    <property type="project" value="TreeGrafter"/>
</dbReference>
<dbReference type="GO" id="GO:0004867">
    <property type="term" value="F:serine-type endopeptidase inhibitor activity"/>
    <property type="evidence" value="ECO:0007669"/>
    <property type="project" value="TreeGrafter"/>
</dbReference>